<dbReference type="OrthoDB" id="10449209at2759"/>
<proteinExistence type="predicted"/>
<gene>
    <name evidence="1" type="ORF">TNIN_401531</name>
</gene>
<evidence type="ECO:0000313" key="2">
    <source>
        <dbReference type="Proteomes" id="UP000886998"/>
    </source>
</evidence>
<dbReference type="AlphaFoldDB" id="A0A8X7CQC0"/>
<organism evidence="1 2">
    <name type="scientific">Trichonephila inaurata madagascariensis</name>
    <dbReference type="NCBI Taxonomy" id="2747483"/>
    <lineage>
        <taxon>Eukaryota</taxon>
        <taxon>Metazoa</taxon>
        <taxon>Ecdysozoa</taxon>
        <taxon>Arthropoda</taxon>
        <taxon>Chelicerata</taxon>
        <taxon>Arachnida</taxon>
        <taxon>Araneae</taxon>
        <taxon>Araneomorphae</taxon>
        <taxon>Entelegynae</taxon>
        <taxon>Araneoidea</taxon>
        <taxon>Nephilidae</taxon>
        <taxon>Trichonephila</taxon>
        <taxon>Trichonephila inaurata</taxon>
    </lineage>
</organism>
<comment type="caution">
    <text evidence="1">The sequence shown here is derived from an EMBL/GenBank/DDBJ whole genome shotgun (WGS) entry which is preliminary data.</text>
</comment>
<reference evidence="1" key="1">
    <citation type="submission" date="2020-08" db="EMBL/GenBank/DDBJ databases">
        <title>Multicomponent nature underlies the extraordinary mechanical properties of spider dragline silk.</title>
        <authorList>
            <person name="Kono N."/>
            <person name="Nakamura H."/>
            <person name="Mori M."/>
            <person name="Yoshida Y."/>
            <person name="Ohtoshi R."/>
            <person name="Malay A.D."/>
            <person name="Moran D.A.P."/>
            <person name="Tomita M."/>
            <person name="Numata K."/>
            <person name="Arakawa K."/>
        </authorList>
    </citation>
    <scope>NUCLEOTIDE SEQUENCE</scope>
</reference>
<evidence type="ECO:0000313" key="1">
    <source>
        <dbReference type="EMBL" id="GFY76998.1"/>
    </source>
</evidence>
<keyword evidence="2" id="KW-1185">Reference proteome</keyword>
<sequence length="129" mass="14481">MSALTKALYNISQPFSSNEGRRRVGQQLNETSSHHALLSVNHRSREARDSCRLLKYPGNRNFSRLPDNCVSRTTALNNATASVRCLLTRGIHRTDCSAAFRPENQQGIKYFCDHLHSENGLQTACEGFT</sequence>
<name>A0A8X7CQC0_9ARAC</name>
<dbReference type="EMBL" id="BMAV01022262">
    <property type="protein sequence ID" value="GFY76998.1"/>
    <property type="molecule type" value="Genomic_DNA"/>
</dbReference>
<dbReference type="Proteomes" id="UP000886998">
    <property type="component" value="Unassembled WGS sequence"/>
</dbReference>
<accession>A0A8X7CQC0</accession>
<protein>
    <submittedName>
        <fullName evidence="1">Uncharacterized protein</fullName>
    </submittedName>
</protein>